<dbReference type="Proteomes" id="UP000617734">
    <property type="component" value="Unassembled WGS sequence"/>
</dbReference>
<keyword evidence="3" id="KW-1185">Reference proteome</keyword>
<feature type="chain" id="PRO_5039545071" description="Secreted protein" evidence="1">
    <location>
        <begin position="29"/>
        <end position="200"/>
    </location>
</feature>
<organism evidence="2 3">
    <name type="scientific">Kitasatospora indigofera</name>
    <dbReference type="NCBI Taxonomy" id="67307"/>
    <lineage>
        <taxon>Bacteria</taxon>
        <taxon>Bacillati</taxon>
        <taxon>Actinomycetota</taxon>
        <taxon>Actinomycetes</taxon>
        <taxon>Kitasatosporales</taxon>
        <taxon>Streptomycetaceae</taxon>
        <taxon>Kitasatospora</taxon>
    </lineage>
</organism>
<dbReference type="RefSeq" id="WP_190209117.1">
    <property type="nucleotide sequence ID" value="NZ_BNBO01000002.1"/>
</dbReference>
<evidence type="ECO:0008006" key="4">
    <source>
        <dbReference type="Google" id="ProtNLM"/>
    </source>
</evidence>
<keyword evidence="1" id="KW-0732">Signal</keyword>
<name>A0A919FBY2_9ACTN</name>
<accession>A0A919FBY2</accession>
<reference evidence="2" key="1">
    <citation type="journal article" date="2014" name="Int. J. Syst. Evol. Microbiol.">
        <title>Complete genome sequence of Corynebacterium casei LMG S-19264T (=DSM 44701T), isolated from a smear-ripened cheese.</title>
        <authorList>
            <consortium name="US DOE Joint Genome Institute (JGI-PGF)"/>
            <person name="Walter F."/>
            <person name="Albersmeier A."/>
            <person name="Kalinowski J."/>
            <person name="Ruckert C."/>
        </authorList>
    </citation>
    <scope>NUCLEOTIDE SEQUENCE</scope>
    <source>
        <strain evidence="2">JCM 4646</strain>
    </source>
</reference>
<proteinExistence type="predicted"/>
<dbReference type="GeneID" id="95351069"/>
<evidence type="ECO:0000313" key="3">
    <source>
        <dbReference type="Proteomes" id="UP000617734"/>
    </source>
</evidence>
<gene>
    <name evidence="2" type="ORF">GCM10018781_05390</name>
</gene>
<protein>
    <recommendedName>
        <fullName evidence="4">Secreted protein</fullName>
    </recommendedName>
</protein>
<feature type="signal peptide" evidence="1">
    <location>
        <begin position="1"/>
        <end position="28"/>
    </location>
</feature>
<evidence type="ECO:0000256" key="1">
    <source>
        <dbReference type="SAM" id="SignalP"/>
    </source>
</evidence>
<dbReference type="AlphaFoldDB" id="A0A919FBY2"/>
<dbReference type="EMBL" id="BNBO01000002">
    <property type="protein sequence ID" value="GHH60536.1"/>
    <property type="molecule type" value="Genomic_DNA"/>
</dbReference>
<sequence length="200" mass="19968">MSRTSVRLAATAATAVLAVTGLSGAAAADTTPAPATAASGSVVVHESTAFIQQTAAAGVVVVPLPSGQPGYDSATGFSATFPATGGDANLQAYYDKIDLGGGLLFVNLLTGRTAIFKQLAFQADTWKLTGVPLGATAPVNLLSPAGDNQIGRTGTTQTLEASDLKVDAEGAQYVDGKLNTTFFQGGQSIGSLSISFTPAG</sequence>
<reference evidence="2" key="2">
    <citation type="submission" date="2020-09" db="EMBL/GenBank/DDBJ databases">
        <authorList>
            <person name="Sun Q."/>
            <person name="Ohkuma M."/>
        </authorList>
    </citation>
    <scope>NUCLEOTIDE SEQUENCE</scope>
    <source>
        <strain evidence="2">JCM 4646</strain>
    </source>
</reference>
<evidence type="ECO:0000313" key="2">
    <source>
        <dbReference type="EMBL" id="GHH60536.1"/>
    </source>
</evidence>
<comment type="caution">
    <text evidence="2">The sequence shown here is derived from an EMBL/GenBank/DDBJ whole genome shotgun (WGS) entry which is preliminary data.</text>
</comment>